<dbReference type="InParanoid" id="W2RSI0"/>
<keyword evidence="2 10" id="KW-0723">Serine/threonine-protein kinase</keyword>
<evidence type="ECO:0000256" key="10">
    <source>
        <dbReference type="RuleBase" id="RU000304"/>
    </source>
</evidence>
<dbReference type="FunFam" id="1.10.510.10:FF:000624">
    <property type="entry name" value="Mitogen-activated protein kinase"/>
    <property type="match status" value="1"/>
</dbReference>
<dbReference type="eggNOG" id="KOG0659">
    <property type="taxonomic scope" value="Eukaryota"/>
</dbReference>
<dbReference type="GO" id="GO:0045944">
    <property type="term" value="P:positive regulation of transcription by RNA polymerase II"/>
    <property type="evidence" value="ECO:0007669"/>
    <property type="project" value="TreeGrafter"/>
</dbReference>
<dbReference type="Proteomes" id="UP000030752">
    <property type="component" value="Unassembled WGS sequence"/>
</dbReference>
<keyword evidence="14" id="KW-1185">Reference proteome</keyword>
<dbReference type="PROSITE" id="PS50011">
    <property type="entry name" value="PROTEIN_KINASE_DOM"/>
    <property type="match status" value="1"/>
</dbReference>
<gene>
    <name evidence="13" type="ORF">HMPREF1541_06721</name>
</gene>
<dbReference type="EMBL" id="KB822722">
    <property type="protein sequence ID" value="ETN38684.1"/>
    <property type="molecule type" value="Genomic_DNA"/>
</dbReference>
<keyword evidence="3" id="KW-0808">Transferase</keyword>
<name>W2RSI0_CYPE1</name>
<evidence type="ECO:0000256" key="1">
    <source>
        <dbReference type="ARBA" id="ARBA00006485"/>
    </source>
</evidence>
<evidence type="ECO:0000313" key="14">
    <source>
        <dbReference type="Proteomes" id="UP000030752"/>
    </source>
</evidence>
<evidence type="ECO:0000256" key="7">
    <source>
        <dbReference type="ARBA" id="ARBA00047811"/>
    </source>
</evidence>
<dbReference type="Gene3D" id="1.10.510.10">
    <property type="entry name" value="Transferase(Phosphotransferase) domain 1"/>
    <property type="match status" value="1"/>
</dbReference>
<keyword evidence="5" id="KW-0418">Kinase</keyword>
<evidence type="ECO:0000256" key="5">
    <source>
        <dbReference type="ARBA" id="ARBA00022777"/>
    </source>
</evidence>
<comment type="catalytic activity">
    <reaction evidence="7">
        <text>L-threonyl-[protein] + ATP = O-phospho-L-threonyl-[protein] + ADP + H(+)</text>
        <dbReference type="Rhea" id="RHEA:46608"/>
        <dbReference type="Rhea" id="RHEA-COMP:11060"/>
        <dbReference type="Rhea" id="RHEA-COMP:11605"/>
        <dbReference type="ChEBI" id="CHEBI:15378"/>
        <dbReference type="ChEBI" id="CHEBI:30013"/>
        <dbReference type="ChEBI" id="CHEBI:30616"/>
        <dbReference type="ChEBI" id="CHEBI:61977"/>
        <dbReference type="ChEBI" id="CHEBI:456216"/>
        <dbReference type="EC" id="2.7.11.22"/>
    </reaction>
</comment>
<evidence type="ECO:0000256" key="2">
    <source>
        <dbReference type="ARBA" id="ARBA00022527"/>
    </source>
</evidence>
<feature type="domain" description="Protein kinase" evidence="12">
    <location>
        <begin position="70"/>
        <end position="369"/>
    </location>
</feature>
<dbReference type="SMART" id="SM00220">
    <property type="entry name" value="S_TKc"/>
    <property type="match status" value="1"/>
</dbReference>
<dbReference type="GO" id="GO:0005524">
    <property type="term" value="F:ATP binding"/>
    <property type="evidence" value="ECO:0007669"/>
    <property type="project" value="UniProtKB-UniRule"/>
</dbReference>
<dbReference type="SUPFAM" id="SSF56112">
    <property type="entry name" value="Protein kinase-like (PK-like)"/>
    <property type="match status" value="1"/>
</dbReference>
<dbReference type="InterPro" id="IPR017441">
    <property type="entry name" value="Protein_kinase_ATP_BS"/>
</dbReference>
<dbReference type="OrthoDB" id="1732493at2759"/>
<dbReference type="Pfam" id="PF00069">
    <property type="entry name" value="Pkinase"/>
    <property type="match status" value="1"/>
</dbReference>
<dbReference type="FunCoup" id="W2RSI0">
    <property type="interactions" value="1022"/>
</dbReference>
<dbReference type="InterPro" id="IPR050108">
    <property type="entry name" value="CDK"/>
</dbReference>
<dbReference type="GO" id="GO:0008353">
    <property type="term" value="F:RNA polymerase II CTD heptapeptide repeat kinase activity"/>
    <property type="evidence" value="ECO:0007669"/>
    <property type="project" value="TreeGrafter"/>
</dbReference>
<dbReference type="STRING" id="1220924.W2RSI0"/>
<accession>W2RSI0</accession>
<dbReference type="PROSITE" id="PS00107">
    <property type="entry name" value="PROTEIN_KINASE_ATP"/>
    <property type="match status" value="1"/>
</dbReference>
<sequence length="422" mass="46964">MAPSPRSNVVSPLGTRSPSNLNITSPSNVSTLAMRKSVAKPSTSSEPPAKRLKADIDMAEQINEEIGNKYVKGRKLGEGTFAIVYEGHLRSDPSFLIAIKKFRVDPSQTRLGLNVDTIREIKYLQELNHPSIIAMYDIFSTKDQNVNMILENCPNGNLEEFLKSAVPYTPADVKSWMGMLCRAVYYCHRHFVLHRDIKPNNLLIAADGSIKLADFGLARAFADPSERMTHQVITMWYRPLELLFGARHYSGAVDMWSVGCVYAELVLRKPFIIGRVDSTDLIDTSQGTIAQIERICEVVGTPSEDNWPGVGQLRDWFEPKRQVPLRDKNYFMTALPSAGSVGVDFLMRLLTLDPRRRATARQALEHDYWTSEPRPTETGKLPMRGGGGGEAMAMAEASKPGKVVDDAQYKGVARKLDFGGSK</sequence>
<evidence type="ECO:0000256" key="3">
    <source>
        <dbReference type="ARBA" id="ARBA00022679"/>
    </source>
</evidence>
<evidence type="ECO:0000256" key="4">
    <source>
        <dbReference type="ARBA" id="ARBA00022741"/>
    </source>
</evidence>
<feature type="region of interest" description="Disordered" evidence="11">
    <location>
        <begin position="1"/>
        <end position="51"/>
    </location>
</feature>
<comment type="similarity">
    <text evidence="1">Belongs to the protein kinase superfamily. CMGC Ser/Thr protein kinase family. CDC2/CDKX subfamily.</text>
</comment>
<dbReference type="PANTHER" id="PTHR24056:SF0">
    <property type="entry name" value="CYCLIN-DEPENDENT KINASE 7"/>
    <property type="match status" value="1"/>
</dbReference>
<dbReference type="PROSITE" id="PS00108">
    <property type="entry name" value="PROTEIN_KINASE_ST"/>
    <property type="match status" value="1"/>
</dbReference>
<evidence type="ECO:0000256" key="6">
    <source>
        <dbReference type="ARBA" id="ARBA00022840"/>
    </source>
</evidence>
<keyword evidence="4 9" id="KW-0547">Nucleotide-binding</keyword>
<dbReference type="RefSeq" id="XP_008719273.1">
    <property type="nucleotide sequence ID" value="XM_008721051.1"/>
</dbReference>
<dbReference type="GO" id="GO:0004693">
    <property type="term" value="F:cyclin-dependent protein serine/threonine kinase activity"/>
    <property type="evidence" value="ECO:0007669"/>
    <property type="project" value="UniProtKB-EC"/>
</dbReference>
<protein>
    <recommendedName>
        <fullName evidence="12">Protein kinase domain-containing protein</fullName>
    </recommendedName>
</protein>
<feature type="compositionally biased region" description="Polar residues" evidence="11">
    <location>
        <begin position="1"/>
        <end position="31"/>
    </location>
</feature>
<dbReference type="VEuPathDB" id="FungiDB:HMPREF1541_06721"/>
<feature type="region of interest" description="Disordered" evidence="11">
    <location>
        <begin position="369"/>
        <end position="400"/>
    </location>
</feature>
<proteinExistence type="inferred from homology"/>
<dbReference type="HOGENOM" id="CLU_000288_181_1_1"/>
<dbReference type="InterPro" id="IPR008271">
    <property type="entry name" value="Ser/Thr_kinase_AS"/>
</dbReference>
<evidence type="ECO:0000259" key="12">
    <source>
        <dbReference type="PROSITE" id="PS50011"/>
    </source>
</evidence>
<dbReference type="AlphaFoldDB" id="W2RSI0"/>
<dbReference type="PANTHER" id="PTHR24056">
    <property type="entry name" value="CELL DIVISION PROTEIN KINASE"/>
    <property type="match status" value="1"/>
</dbReference>
<dbReference type="GO" id="GO:0005737">
    <property type="term" value="C:cytoplasm"/>
    <property type="evidence" value="ECO:0007669"/>
    <property type="project" value="TreeGrafter"/>
</dbReference>
<dbReference type="GeneID" id="19974060"/>
<dbReference type="Gene3D" id="3.30.200.20">
    <property type="entry name" value="Phosphorylase Kinase, domain 1"/>
    <property type="match status" value="1"/>
</dbReference>
<keyword evidence="6 9" id="KW-0067">ATP-binding</keyword>
<reference evidence="13 14" key="1">
    <citation type="submission" date="2013-03" db="EMBL/GenBank/DDBJ databases">
        <title>The Genome Sequence of Phialophora europaea CBS 101466.</title>
        <authorList>
            <consortium name="The Broad Institute Genomics Platform"/>
            <person name="Cuomo C."/>
            <person name="de Hoog S."/>
            <person name="Gorbushina A."/>
            <person name="Walker B."/>
            <person name="Young S.K."/>
            <person name="Zeng Q."/>
            <person name="Gargeya S."/>
            <person name="Fitzgerald M."/>
            <person name="Haas B."/>
            <person name="Abouelleil A."/>
            <person name="Allen A.W."/>
            <person name="Alvarado L."/>
            <person name="Arachchi H.M."/>
            <person name="Berlin A.M."/>
            <person name="Chapman S.B."/>
            <person name="Gainer-Dewar J."/>
            <person name="Goldberg J."/>
            <person name="Griggs A."/>
            <person name="Gujja S."/>
            <person name="Hansen M."/>
            <person name="Howarth C."/>
            <person name="Imamovic A."/>
            <person name="Ireland A."/>
            <person name="Larimer J."/>
            <person name="McCowan C."/>
            <person name="Murphy C."/>
            <person name="Pearson M."/>
            <person name="Poon T.W."/>
            <person name="Priest M."/>
            <person name="Roberts A."/>
            <person name="Saif S."/>
            <person name="Shea T."/>
            <person name="Sisk P."/>
            <person name="Sykes S."/>
            <person name="Wortman J."/>
            <person name="Nusbaum C."/>
            <person name="Birren B."/>
        </authorList>
    </citation>
    <scope>NUCLEOTIDE SEQUENCE [LARGE SCALE GENOMIC DNA]</scope>
    <source>
        <strain evidence="13 14">CBS 101466</strain>
    </source>
</reference>
<dbReference type="GO" id="GO:0070985">
    <property type="term" value="C:transcription factor TFIIK complex"/>
    <property type="evidence" value="ECO:0007669"/>
    <property type="project" value="TreeGrafter"/>
</dbReference>
<feature type="binding site" evidence="9">
    <location>
        <position position="101"/>
    </location>
    <ligand>
        <name>ATP</name>
        <dbReference type="ChEBI" id="CHEBI:30616"/>
    </ligand>
</feature>
<evidence type="ECO:0000313" key="13">
    <source>
        <dbReference type="EMBL" id="ETN38684.1"/>
    </source>
</evidence>
<evidence type="ECO:0000256" key="9">
    <source>
        <dbReference type="PROSITE-ProRule" id="PRU10141"/>
    </source>
</evidence>
<organism evidence="13 14">
    <name type="scientific">Cyphellophora europaea (strain CBS 101466)</name>
    <name type="common">Phialophora europaea</name>
    <dbReference type="NCBI Taxonomy" id="1220924"/>
    <lineage>
        <taxon>Eukaryota</taxon>
        <taxon>Fungi</taxon>
        <taxon>Dikarya</taxon>
        <taxon>Ascomycota</taxon>
        <taxon>Pezizomycotina</taxon>
        <taxon>Eurotiomycetes</taxon>
        <taxon>Chaetothyriomycetidae</taxon>
        <taxon>Chaetothyriales</taxon>
        <taxon>Cyphellophoraceae</taxon>
        <taxon>Cyphellophora</taxon>
    </lineage>
</organism>
<comment type="catalytic activity">
    <reaction evidence="8">
        <text>L-seryl-[protein] + ATP = O-phospho-L-seryl-[protein] + ADP + H(+)</text>
        <dbReference type="Rhea" id="RHEA:17989"/>
        <dbReference type="Rhea" id="RHEA-COMP:9863"/>
        <dbReference type="Rhea" id="RHEA-COMP:11604"/>
        <dbReference type="ChEBI" id="CHEBI:15378"/>
        <dbReference type="ChEBI" id="CHEBI:29999"/>
        <dbReference type="ChEBI" id="CHEBI:30616"/>
        <dbReference type="ChEBI" id="CHEBI:83421"/>
        <dbReference type="ChEBI" id="CHEBI:456216"/>
        <dbReference type="EC" id="2.7.11.22"/>
    </reaction>
</comment>
<dbReference type="InterPro" id="IPR000719">
    <property type="entry name" value="Prot_kinase_dom"/>
</dbReference>
<dbReference type="InterPro" id="IPR011009">
    <property type="entry name" value="Kinase-like_dom_sf"/>
</dbReference>
<evidence type="ECO:0000256" key="8">
    <source>
        <dbReference type="ARBA" id="ARBA00048367"/>
    </source>
</evidence>
<evidence type="ECO:0000256" key="11">
    <source>
        <dbReference type="SAM" id="MobiDB-lite"/>
    </source>
</evidence>